<sequence length="333" mass="37926">MGVLNQPPLISIVVPCFNEAAVIRETHRRLSELALRLDDVRFEFIYVDDGSHDETATLLHELSVSDQRVRGLRLSRNFGHQVATTAGVENAAGDAVVIIDADLQDPPETIEAMVARWREGYQVAYGQRSERAGETRVKLWTARTFYRWMNRLSRVQHPVDTGDFRLMDRAVVEALLRMPERDRFLRGMVSWVGFRQVAVPYRRAARYAGESKYPVAKMLRFASDAVFSFSLAPLRLAVWSGFFVMFLALLGIGYAVVIRVFFDPTNWERGWASIFVAILFMGGVQLISLGIIGEYVGRIYGEVKQRPLYFVRERFGFRDDVKDRSAEATTASQ</sequence>
<evidence type="ECO:0000256" key="5">
    <source>
        <dbReference type="ARBA" id="ARBA00022692"/>
    </source>
</evidence>
<organism evidence="11">
    <name type="scientific">uncultured Chthoniobacterales bacterium</name>
    <dbReference type="NCBI Taxonomy" id="1836801"/>
    <lineage>
        <taxon>Bacteria</taxon>
        <taxon>Pseudomonadati</taxon>
        <taxon>Verrucomicrobiota</taxon>
        <taxon>Spartobacteria</taxon>
        <taxon>Chthoniobacterales</taxon>
        <taxon>environmental samples</taxon>
    </lineage>
</organism>
<evidence type="ECO:0000259" key="10">
    <source>
        <dbReference type="Pfam" id="PF00535"/>
    </source>
</evidence>
<dbReference type="CDD" id="cd04187">
    <property type="entry name" value="DPM1_like_bac"/>
    <property type="match status" value="1"/>
</dbReference>
<evidence type="ECO:0000313" key="11">
    <source>
        <dbReference type="EMBL" id="CAA9265795.1"/>
    </source>
</evidence>
<accession>A0A6J4J236</accession>
<evidence type="ECO:0000256" key="1">
    <source>
        <dbReference type="ARBA" id="ARBA00004651"/>
    </source>
</evidence>
<reference evidence="11" key="1">
    <citation type="submission" date="2020-02" db="EMBL/GenBank/DDBJ databases">
        <authorList>
            <person name="Meier V. D."/>
        </authorList>
    </citation>
    <scope>NUCLEOTIDE SEQUENCE</scope>
    <source>
        <strain evidence="11">AVDCRST_MAG42</strain>
    </source>
</reference>
<keyword evidence="2" id="KW-1003">Cell membrane</keyword>
<evidence type="ECO:0000256" key="9">
    <source>
        <dbReference type="SAM" id="Phobius"/>
    </source>
</evidence>
<gene>
    <name evidence="11" type="ORF">AVDCRST_MAG42-3178</name>
</gene>
<evidence type="ECO:0000256" key="7">
    <source>
        <dbReference type="ARBA" id="ARBA00023136"/>
    </source>
</evidence>
<dbReference type="InterPro" id="IPR050256">
    <property type="entry name" value="Glycosyltransferase_2"/>
</dbReference>
<dbReference type="EMBL" id="CADCTA010000107">
    <property type="protein sequence ID" value="CAA9265795.1"/>
    <property type="molecule type" value="Genomic_DNA"/>
</dbReference>
<dbReference type="PANTHER" id="PTHR48090">
    <property type="entry name" value="UNDECAPRENYL-PHOSPHATE 4-DEOXY-4-FORMAMIDO-L-ARABINOSE TRANSFERASE-RELATED"/>
    <property type="match status" value="1"/>
</dbReference>
<evidence type="ECO:0000256" key="6">
    <source>
        <dbReference type="ARBA" id="ARBA00022989"/>
    </source>
</evidence>
<keyword evidence="7 9" id="KW-0472">Membrane</keyword>
<evidence type="ECO:0000256" key="2">
    <source>
        <dbReference type="ARBA" id="ARBA00022475"/>
    </source>
</evidence>
<dbReference type="InterPro" id="IPR001173">
    <property type="entry name" value="Glyco_trans_2-like"/>
</dbReference>
<dbReference type="PANTHER" id="PTHR48090:SF1">
    <property type="entry name" value="PROPHAGE BACTOPRENOL GLUCOSYL TRANSFERASE HOMOLOG"/>
    <property type="match status" value="1"/>
</dbReference>
<dbReference type="GO" id="GO:0016757">
    <property type="term" value="F:glycosyltransferase activity"/>
    <property type="evidence" value="ECO:0007669"/>
    <property type="project" value="UniProtKB-KW"/>
</dbReference>
<dbReference type="Pfam" id="PF00535">
    <property type="entry name" value="Glycos_transf_2"/>
    <property type="match status" value="1"/>
</dbReference>
<feature type="domain" description="Glycosyltransferase 2-like" evidence="10">
    <location>
        <begin position="11"/>
        <end position="175"/>
    </location>
</feature>
<proteinExistence type="inferred from homology"/>
<keyword evidence="4 11" id="KW-0808">Transferase</keyword>
<dbReference type="AlphaFoldDB" id="A0A6J4J236"/>
<dbReference type="SUPFAM" id="SSF53448">
    <property type="entry name" value="Nucleotide-diphospho-sugar transferases"/>
    <property type="match status" value="1"/>
</dbReference>
<protein>
    <submittedName>
        <fullName evidence="11">Glycosyltransferase</fullName>
    </submittedName>
</protein>
<evidence type="ECO:0000256" key="8">
    <source>
        <dbReference type="ARBA" id="ARBA00038152"/>
    </source>
</evidence>
<dbReference type="Gene3D" id="3.90.550.10">
    <property type="entry name" value="Spore Coat Polysaccharide Biosynthesis Protein SpsA, Chain A"/>
    <property type="match status" value="1"/>
</dbReference>
<keyword evidence="6 9" id="KW-1133">Transmembrane helix</keyword>
<dbReference type="InterPro" id="IPR029044">
    <property type="entry name" value="Nucleotide-diphossugar_trans"/>
</dbReference>
<dbReference type="FunFam" id="3.90.550.10:FF:000079">
    <property type="entry name" value="Probable glycosyl transferase"/>
    <property type="match status" value="1"/>
</dbReference>
<comment type="subcellular location">
    <subcellularLocation>
        <location evidence="1">Cell membrane</location>
        <topology evidence="1">Multi-pass membrane protein</topology>
    </subcellularLocation>
</comment>
<evidence type="ECO:0000256" key="3">
    <source>
        <dbReference type="ARBA" id="ARBA00022676"/>
    </source>
</evidence>
<feature type="transmembrane region" description="Helical" evidence="9">
    <location>
        <begin position="236"/>
        <end position="262"/>
    </location>
</feature>
<dbReference type="GO" id="GO:0005886">
    <property type="term" value="C:plasma membrane"/>
    <property type="evidence" value="ECO:0007669"/>
    <property type="project" value="UniProtKB-SubCell"/>
</dbReference>
<evidence type="ECO:0000256" key="4">
    <source>
        <dbReference type="ARBA" id="ARBA00022679"/>
    </source>
</evidence>
<comment type="similarity">
    <text evidence="8">Belongs to the glycosyltransferase 2 family. GtrB subfamily.</text>
</comment>
<name>A0A6J4J236_9BACT</name>
<keyword evidence="3" id="KW-0328">Glycosyltransferase</keyword>
<keyword evidence="5 9" id="KW-0812">Transmembrane</keyword>
<feature type="transmembrane region" description="Helical" evidence="9">
    <location>
        <begin position="274"/>
        <end position="296"/>
    </location>
</feature>